<proteinExistence type="predicted"/>
<protein>
    <submittedName>
        <fullName evidence="1">Uncharacterized protein</fullName>
    </submittedName>
</protein>
<sequence length="86" mass="10053">MISIIEIIDKNMFHRFIKGKSHNDFLGIQQPITYRSFRLGNLAGVLLANVRHIVFDDIFIMHDALTKFPRNEKYSCIVDFIFHGIT</sequence>
<dbReference type="Proteomes" id="UP000183209">
    <property type="component" value="Unassembled WGS sequence"/>
</dbReference>
<reference evidence="1 2" key="1">
    <citation type="submission" date="2016-10" db="EMBL/GenBank/DDBJ databases">
        <authorList>
            <person name="de Groot N.N."/>
        </authorList>
    </citation>
    <scope>NUCLEOTIDE SEQUENCE [LARGE SCALE GENOMIC DNA]</scope>
    <source>
        <strain evidence="1 2">CGMCC 1.6114</strain>
    </source>
</reference>
<gene>
    <name evidence="1" type="ORF">SAMN04487906_0015</name>
</gene>
<evidence type="ECO:0000313" key="2">
    <source>
        <dbReference type="Proteomes" id="UP000183209"/>
    </source>
</evidence>
<organism evidence="1 2">
    <name type="scientific">Zhouia amylolytica</name>
    <dbReference type="NCBI Taxonomy" id="376730"/>
    <lineage>
        <taxon>Bacteria</taxon>
        <taxon>Pseudomonadati</taxon>
        <taxon>Bacteroidota</taxon>
        <taxon>Flavobacteriia</taxon>
        <taxon>Flavobacteriales</taxon>
        <taxon>Flavobacteriaceae</taxon>
        <taxon>Zhouia</taxon>
    </lineage>
</organism>
<name>A0A1I6NYL5_9FLAO</name>
<evidence type="ECO:0000313" key="1">
    <source>
        <dbReference type="EMBL" id="SFS32948.1"/>
    </source>
</evidence>
<dbReference type="EMBL" id="FPAG01000001">
    <property type="protein sequence ID" value="SFS32948.1"/>
    <property type="molecule type" value="Genomic_DNA"/>
</dbReference>
<dbReference type="AlphaFoldDB" id="A0A1I6NYL5"/>
<accession>A0A1I6NYL5</accession>